<dbReference type="Proteomes" id="UP001165160">
    <property type="component" value="Unassembled WGS sequence"/>
</dbReference>
<dbReference type="InterPro" id="IPR036443">
    <property type="entry name" value="Znf_RanBP2_sf"/>
</dbReference>
<keyword evidence="4" id="KW-0862">Zinc</keyword>
<feature type="compositionally biased region" description="Acidic residues" evidence="8">
    <location>
        <begin position="1249"/>
        <end position="1260"/>
    </location>
</feature>
<dbReference type="InterPro" id="IPR001650">
    <property type="entry name" value="Helicase_C-like"/>
</dbReference>
<feature type="compositionally biased region" description="Basic and acidic residues" evidence="8">
    <location>
        <begin position="1019"/>
        <end position="1053"/>
    </location>
</feature>
<keyword evidence="1" id="KW-0479">Metal-binding</keyword>
<dbReference type="PANTHER" id="PTHR45629:SF7">
    <property type="entry name" value="DNA EXCISION REPAIR PROTEIN ERCC-6-RELATED"/>
    <property type="match status" value="1"/>
</dbReference>
<dbReference type="InterPro" id="IPR049730">
    <property type="entry name" value="SNF2/RAD54-like_C"/>
</dbReference>
<reference evidence="14" key="1">
    <citation type="journal article" date="2023" name="Commun. Biol.">
        <title>Genome analysis of Parmales, the sister group of diatoms, reveals the evolutionary specialization of diatoms from phago-mixotrophs to photoautotrophs.</title>
        <authorList>
            <person name="Ban H."/>
            <person name="Sato S."/>
            <person name="Yoshikawa S."/>
            <person name="Yamada K."/>
            <person name="Nakamura Y."/>
            <person name="Ichinomiya M."/>
            <person name="Sato N."/>
            <person name="Blanc-Mathieu R."/>
            <person name="Endo H."/>
            <person name="Kuwata A."/>
            <person name="Ogata H."/>
        </authorList>
    </citation>
    <scope>NUCLEOTIDE SEQUENCE [LARGE SCALE GENOMIC DNA]</scope>
    <source>
        <strain evidence="14">NIES 3699</strain>
    </source>
</reference>
<feature type="compositionally biased region" description="Acidic residues" evidence="8">
    <location>
        <begin position="1271"/>
        <end position="1299"/>
    </location>
</feature>
<evidence type="ECO:0000256" key="1">
    <source>
        <dbReference type="ARBA" id="ARBA00022723"/>
    </source>
</evidence>
<dbReference type="SUPFAM" id="SSF52540">
    <property type="entry name" value="P-loop containing nucleoside triphosphate hydrolases"/>
    <property type="match status" value="2"/>
</dbReference>
<name>A0A9W7EUL8_9STRA</name>
<feature type="compositionally biased region" description="Pro residues" evidence="8">
    <location>
        <begin position="1338"/>
        <end position="1348"/>
    </location>
</feature>
<sequence length="1532" mass="171047">MLPPAQAAQQPRKSFNSDGSRIKPPSSSFMAGMKVKRVSVMSGLNVPEALRKPFQRPMLKRRAYDKNADRALKVATLGQRKRSGMHKLLNKKFMAPGGFVAKKKEHGSDSDSSSDEEVADDRPFDPLVVWVSPEEGGEAKGIPDKVMTVKEPDEFGIERTVTKKISAPESAYSKKSVEVPGILAKWLRPHQREGVQFLYECVMSLRSFEGAGCILADDMGLGKTLQSVCLIYTLLKTGITADGKPTAKRVIVTCPCSLVKNWDNEFVKWLGPGAVKTLAIAEQDRKTVEKNIDCFVKTNLFNVLILSYECLRTHVGRLNKTDDACDLFVADEAHRLKNRENQTSMALNSLKCKRRILLSGTPMQNDLEEFFAMVDFTNRGVLGTPEDFRRKIRAPILRGREPSATDKEKKKMLSKQNEMSTIVNEFILRRVNELNAQHLPPKLVQVVCCKLTDMQQNIYNHLIGSKAVQQITDGKQVNCLSSIQMLMKLCNHPSLIAQEDDSAKKSSSRNAGKQRVSYAEEKKSSAAPGAQGVNQFLPYVPGRKGSQPVFPEWSGKMFVLYRLMKEMRRPGNGNDKIVIVSNYTQTLDLIGRMCGENNWGFCRLDGSIGMKKRQKMVDDFNNPSSPLVAFLLSSKAGGCGLNLIGGNRLVLFDPDWNPAVDKQAAARCWRDGQKKRCFTYRFLTSGSVEEKIYQRQLSKEGLQSIVDDKEQVNELSSKDLKNLFKLRPDTPSDTHDKLQCVRCKTVIDDAENEAKLVLPLKIAKCGELLEEMMAEPTADKFTMPLNPEDYEVSTVEYDSIVKQPMDLGRIKAQVEKPGYYSSVAEFSKDVNRIFSNVAKVWGQETEIGMASAQLQLWWVSKWTALVPILMTMKPEKEAPGLCAPCDDDSKSPVKEGEGAKAESPKVIERGENFQEQIGMPEEENMRSWSHHFKTDTCDDPIFRAAMAGTDRVSFVFGLEVTWDLITARKQDEEEAQALEELAALQESMDNMEDEEEEEEEDVLGLGLGGGTEKPLVVCDNKKENENKNEKDETKTKTTKQKQKEKVEKQEKKSPKPKTIKSKKRTLDEEDSDDEGDDGPNDMGDFIVGDNDDEEEVDGDFESGDEDEMLEIIDDHEEVGDDDEEDDGEEEEEEEEEVTEMDLGEDDDDDGAEGERLKKEAKKAKKEAKRGAKEAKKRKKAEERAAKKAKKEIKDSDDEEDLFDVVKSKSPKKSKAAFLEDGEEEEEEEEFINSKPKPEPKSKSKKAFLEDDEDDDDEVQEMDISKPAPEATVEETVEEIVEEAVEETVEETVEEEEEEEVHNTMETVDTLETQAPATQSPQEESSETFIETDEASLTPPGPPPRPPKLPVAAPQSMDVEDSSVSPSVKTTTTTTTSSTTSSSDPDIEVGKTNVLHKVSGYGEREGVVTNVIVLDGGVEMYECTLKDADGEVEELLLTSKQVKFSMKKYDRKHSKRLSLSKPVEVVNGKWACTVCTFVNPKSKRKCETCMTPKPKQAGDTQSVSSGAKASGAGGSKLKKKKREGKENGHSQMN</sequence>
<evidence type="ECO:0000259" key="11">
    <source>
        <dbReference type="PROSITE" id="PS51192"/>
    </source>
</evidence>
<dbReference type="PROSITE" id="PS51194">
    <property type="entry name" value="HELICASE_CTER"/>
    <property type="match status" value="1"/>
</dbReference>
<evidence type="ECO:0000259" key="12">
    <source>
        <dbReference type="PROSITE" id="PS51194"/>
    </source>
</evidence>
<proteinExistence type="predicted"/>
<organism evidence="13 14">
    <name type="scientific">Triparma verrucosa</name>
    <dbReference type="NCBI Taxonomy" id="1606542"/>
    <lineage>
        <taxon>Eukaryota</taxon>
        <taxon>Sar</taxon>
        <taxon>Stramenopiles</taxon>
        <taxon>Ochrophyta</taxon>
        <taxon>Bolidophyceae</taxon>
        <taxon>Parmales</taxon>
        <taxon>Triparmaceae</taxon>
        <taxon>Triparma</taxon>
    </lineage>
</organism>
<keyword evidence="14" id="KW-1185">Reference proteome</keyword>
<dbReference type="GO" id="GO:0015616">
    <property type="term" value="F:DNA translocase activity"/>
    <property type="evidence" value="ECO:0007669"/>
    <property type="project" value="TreeGrafter"/>
</dbReference>
<feature type="compositionally biased region" description="Basic residues" evidence="8">
    <location>
        <begin position="1158"/>
        <end position="1167"/>
    </location>
</feature>
<feature type="compositionally biased region" description="Basic and acidic residues" evidence="8">
    <location>
        <begin position="1168"/>
        <end position="1185"/>
    </location>
</feature>
<dbReference type="SMART" id="SM00547">
    <property type="entry name" value="ZnF_RBZ"/>
    <property type="match status" value="1"/>
</dbReference>
<dbReference type="Pfam" id="PF00271">
    <property type="entry name" value="Helicase_C"/>
    <property type="match status" value="1"/>
</dbReference>
<dbReference type="CDD" id="cd18793">
    <property type="entry name" value="SF2_C_SNF"/>
    <property type="match status" value="1"/>
</dbReference>
<dbReference type="SUPFAM" id="SSF47370">
    <property type="entry name" value="Bromodomain"/>
    <property type="match status" value="1"/>
</dbReference>
<dbReference type="SMART" id="SM00487">
    <property type="entry name" value="DEXDc"/>
    <property type="match status" value="1"/>
</dbReference>
<feature type="compositionally biased region" description="Polar residues" evidence="8">
    <location>
        <begin position="1303"/>
        <end position="1322"/>
    </location>
</feature>
<dbReference type="GO" id="GO:0005524">
    <property type="term" value="F:ATP binding"/>
    <property type="evidence" value="ECO:0007669"/>
    <property type="project" value="InterPro"/>
</dbReference>
<dbReference type="CDD" id="cd18004">
    <property type="entry name" value="DEXHc_RAD54"/>
    <property type="match status" value="1"/>
</dbReference>
<feature type="compositionally biased region" description="Acidic residues" evidence="8">
    <location>
        <begin position="989"/>
        <end position="1002"/>
    </location>
</feature>
<feature type="compositionally biased region" description="Acidic residues" evidence="8">
    <location>
        <begin position="1067"/>
        <end position="1079"/>
    </location>
</feature>
<evidence type="ECO:0000256" key="5">
    <source>
        <dbReference type="ARBA" id="ARBA00023117"/>
    </source>
</evidence>
<feature type="compositionally biased region" description="Low complexity" evidence="8">
    <location>
        <begin position="1361"/>
        <end position="1382"/>
    </location>
</feature>
<dbReference type="InterPro" id="IPR027417">
    <property type="entry name" value="P-loop_NTPase"/>
</dbReference>
<dbReference type="InterPro" id="IPR001876">
    <property type="entry name" value="Znf_RanBP2"/>
</dbReference>
<evidence type="ECO:0000259" key="10">
    <source>
        <dbReference type="PROSITE" id="PS50199"/>
    </source>
</evidence>
<dbReference type="EMBL" id="BRXX01000108">
    <property type="protein sequence ID" value="GMH90665.1"/>
    <property type="molecule type" value="Genomic_DNA"/>
</dbReference>
<dbReference type="GO" id="GO:0016787">
    <property type="term" value="F:hydrolase activity"/>
    <property type="evidence" value="ECO:0007669"/>
    <property type="project" value="UniProtKB-KW"/>
</dbReference>
<dbReference type="Gene3D" id="4.10.1060.10">
    <property type="entry name" value="Zinc finger, RanBP2-type"/>
    <property type="match status" value="1"/>
</dbReference>
<evidence type="ECO:0000313" key="14">
    <source>
        <dbReference type="Proteomes" id="UP001165160"/>
    </source>
</evidence>
<dbReference type="Gene3D" id="3.40.50.300">
    <property type="entry name" value="P-loop containing nucleotide triphosphate hydrolases"/>
    <property type="match status" value="1"/>
</dbReference>
<protein>
    <submittedName>
        <fullName evidence="13">Uncharacterized protein</fullName>
    </submittedName>
</protein>
<dbReference type="InterPro" id="IPR014001">
    <property type="entry name" value="Helicase_ATP-bd"/>
</dbReference>
<feature type="region of interest" description="Disordered" evidence="8">
    <location>
        <begin position="987"/>
        <end position="1387"/>
    </location>
</feature>
<feature type="region of interest" description="Disordered" evidence="8">
    <location>
        <begin position="1"/>
        <end position="30"/>
    </location>
</feature>
<dbReference type="PROSITE" id="PS51192">
    <property type="entry name" value="HELICASE_ATP_BIND_1"/>
    <property type="match status" value="1"/>
</dbReference>
<feature type="domain" description="Bromo" evidence="9">
    <location>
        <begin position="773"/>
        <end position="848"/>
    </location>
</feature>
<dbReference type="GO" id="GO:0007131">
    <property type="term" value="P:reciprocal meiotic recombination"/>
    <property type="evidence" value="ECO:0007669"/>
    <property type="project" value="TreeGrafter"/>
</dbReference>
<feature type="compositionally biased region" description="Acidic residues" evidence="8">
    <location>
        <begin position="1089"/>
        <end position="1151"/>
    </location>
</feature>
<evidence type="ECO:0000256" key="8">
    <source>
        <dbReference type="SAM" id="MobiDB-lite"/>
    </source>
</evidence>
<dbReference type="Pfam" id="PF00439">
    <property type="entry name" value="Bromodomain"/>
    <property type="match status" value="1"/>
</dbReference>
<dbReference type="GO" id="GO:0005634">
    <property type="term" value="C:nucleus"/>
    <property type="evidence" value="ECO:0007669"/>
    <property type="project" value="TreeGrafter"/>
</dbReference>
<evidence type="ECO:0000256" key="4">
    <source>
        <dbReference type="ARBA" id="ARBA00022833"/>
    </source>
</evidence>
<evidence type="ECO:0000256" key="7">
    <source>
        <dbReference type="PROSITE-ProRule" id="PRU00322"/>
    </source>
</evidence>
<comment type="caution">
    <text evidence="13">The sequence shown here is derived from an EMBL/GenBank/DDBJ whole genome shotgun (WGS) entry which is preliminary data.</text>
</comment>
<dbReference type="InterPro" id="IPR000330">
    <property type="entry name" value="SNF2_N"/>
</dbReference>
<evidence type="ECO:0000313" key="13">
    <source>
        <dbReference type="EMBL" id="GMH90665.1"/>
    </source>
</evidence>
<accession>A0A9W7EUL8</accession>
<feature type="region of interest" description="Disordered" evidence="8">
    <location>
        <begin position="877"/>
        <end position="903"/>
    </location>
</feature>
<evidence type="ECO:0000256" key="3">
    <source>
        <dbReference type="ARBA" id="ARBA00022801"/>
    </source>
</evidence>
<dbReference type="Gene3D" id="1.20.920.10">
    <property type="entry name" value="Bromodomain-like"/>
    <property type="match status" value="1"/>
</dbReference>
<dbReference type="PROSITE" id="PS01358">
    <property type="entry name" value="ZF_RANBP2_1"/>
    <property type="match status" value="1"/>
</dbReference>
<feature type="compositionally biased region" description="Acidic residues" evidence="8">
    <location>
        <begin position="1323"/>
        <end position="1333"/>
    </location>
</feature>
<dbReference type="PANTHER" id="PTHR45629">
    <property type="entry name" value="SNF2/RAD54 FAMILY MEMBER"/>
    <property type="match status" value="1"/>
</dbReference>
<evidence type="ECO:0000259" key="9">
    <source>
        <dbReference type="PROSITE" id="PS50014"/>
    </source>
</evidence>
<dbReference type="Gene3D" id="1.20.120.850">
    <property type="entry name" value="SWI2/SNF2 ATPases, N-terminal domain"/>
    <property type="match status" value="1"/>
</dbReference>
<feature type="compositionally biased region" description="Polar residues" evidence="8">
    <location>
        <begin position="7"/>
        <end position="29"/>
    </location>
</feature>
<dbReference type="InterPro" id="IPR050496">
    <property type="entry name" value="SNF2_RAD54_helicase_repair"/>
</dbReference>
<feature type="domain" description="Helicase ATP-binding" evidence="11">
    <location>
        <begin position="204"/>
        <end position="380"/>
    </location>
</feature>
<dbReference type="InterPro" id="IPR036427">
    <property type="entry name" value="Bromodomain-like_sf"/>
</dbReference>
<feature type="region of interest" description="Disordered" evidence="8">
    <location>
        <begin position="1485"/>
        <end position="1532"/>
    </location>
</feature>
<gene>
    <name evidence="13" type="ORF">TrVE_jg5964</name>
</gene>
<keyword evidence="5 6" id="KW-0103">Bromodomain</keyword>
<dbReference type="GO" id="GO:0008270">
    <property type="term" value="F:zinc ion binding"/>
    <property type="evidence" value="ECO:0007669"/>
    <property type="project" value="UniProtKB-KW"/>
</dbReference>
<feature type="domain" description="Helicase C-terminal" evidence="12">
    <location>
        <begin position="559"/>
        <end position="721"/>
    </location>
</feature>
<dbReference type="SMART" id="SM00490">
    <property type="entry name" value="HELICc"/>
    <property type="match status" value="1"/>
</dbReference>
<feature type="region of interest" description="Disordered" evidence="8">
    <location>
        <begin position="499"/>
        <end position="526"/>
    </location>
</feature>
<keyword evidence="3" id="KW-0378">Hydrolase</keyword>
<dbReference type="Gene3D" id="3.40.50.10810">
    <property type="entry name" value="Tandem AAA-ATPase domain"/>
    <property type="match status" value="1"/>
</dbReference>
<evidence type="ECO:0000256" key="2">
    <source>
        <dbReference type="ARBA" id="ARBA00022771"/>
    </source>
</evidence>
<dbReference type="GO" id="GO:0045003">
    <property type="term" value="P:double-strand break repair via synthesis-dependent strand annealing"/>
    <property type="evidence" value="ECO:0007669"/>
    <property type="project" value="TreeGrafter"/>
</dbReference>
<dbReference type="PROSITE" id="PS50199">
    <property type="entry name" value="ZF_RANBP2_2"/>
    <property type="match status" value="1"/>
</dbReference>
<dbReference type="InterPro" id="IPR038718">
    <property type="entry name" value="SNF2-like_sf"/>
</dbReference>
<dbReference type="InterPro" id="IPR001487">
    <property type="entry name" value="Bromodomain"/>
</dbReference>
<feature type="compositionally biased region" description="Basic and acidic residues" evidence="8">
    <location>
        <begin position="887"/>
        <end position="903"/>
    </location>
</feature>
<dbReference type="PROSITE" id="PS50014">
    <property type="entry name" value="BROMODOMAIN_2"/>
    <property type="match status" value="1"/>
</dbReference>
<dbReference type="Pfam" id="PF00176">
    <property type="entry name" value="SNF2-rel_dom"/>
    <property type="match status" value="1"/>
</dbReference>
<feature type="compositionally biased region" description="Basic residues" evidence="8">
    <location>
        <begin position="1054"/>
        <end position="1063"/>
    </location>
</feature>
<feature type="region of interest" description="Disordered" evidence="8">
    <location>
        <begin position="99"/>
        <end position="120"/>
    </location>
</feature>
<evidence type="ECO:0000256" key="6">
    <source>
        <dbReference type="PROSITE-ProRule" id="PRU00035"/>
    </source>
</evidence>
<dbReference type="SUPFAM" id="SSF90209">
    <property type="entry name" value="Ran binding protein zinc finger-like"/>
    <property type="match status" value="1"/>
</dbReference>
<dbReference type="CDD" id="cd04369">
    <property type="entry name" value="Bromodomain"/>
    <property type="match status" value="1"/>
</dbReference>
<feature type="compositionally biased region" description="Basic and acidic residues" evidence="8">
    <location>
        <begin position="1522"/>
        <end position="1532"/>
    </location>
</feature>
<dbReference type="SMART" id="SM00297">
    <property type="entry name" value="BROMO"/>
    <property type="match status" value="1"/>
</dbReference>
<feature type="domain" description="RanBP2-type" evidence="10">
    <location>
        <begin position="1465"/>
        <end position="1494"/>
    </location>
</feature>
<feature type="compositionally biased region" description="Acidic residues" evidence="8">
    <location>
        <begin position="1219"/>
        <end position="1230"/>
    </location>
</feature>
<keyword evidence="2 7" id="KW-0863">Zinc-finger</keyword>